<organism evidence="1 2">
    <name type="scientific">Rhynchophorus ferrugineus</name>
    <name type="common">Red palm weevil</name>
    <name type="synonym">Curculio ferrugineus</name>
    <dbReference type="NCBI Taxonomy" id="354439"/>
    <lineage>
        <taxon>Eukaryota</taxon>
        <taxon>Metazoa</taxon>
        <taxon>Ecdysozoa</taxon>
        <taxon>Arthropoda</taxon>
        <taxon>Hexapoda</taxon>
        <taxon>Insecta</taxon>
        <taxon>Pterygota</taxon>
        <taxon>Neoptera</taxon>
        <taxon>Endopterygota</taxon>
        <taxon>Coleoptera</taxon>
        <taxon>Polyphaga</taxon>
        <taxon>Cucujiformia</taxon>
        <taxon>Curculionidae</taxon>
        <taxon>Dryophthorinae</taxon>
        <taxon>Rhynchophorus</taxon>
    </lineage>
</organism>
<accession>A0A834IWA4</accession>
<dbReference type="AlphaFoldDB" id="A0A834IWA4"/>
<dbReference type="EMBL" id="JAACXV010000014">
    <property type="protein sequence ID" value="KAF7287346.1"/>
    <property type="molecule type" value="Genomic_DNA"/>
</dbReference>
<comment type="caution">
    <text evidence="1">The sequence shown here is derived from an EMBL/GenBank/DDBJ whole genome shotgun (WGS) entry which is preliminary data.</text>
</comment>
<protein>
    <submittedName>
        <fullName evidence="1">Uncharacterized protein</fullName>
    </submittedName>
</protein>
<sequence>MGMVDKWLNETEVIGFSFQRCMQCAKHGYVLKTRLEKHSDILLDIKCEKQCENQDSDSLNVTLKKHLTLTMDTALYEQMPQNPANKSTWSVNSNQSHVILSLTNHLLKANTTTKTIKI</sequence>
<dbReference type="Proteomes" id="UP000625711">
    <property type="component" value="Unassembled WGS sequence"/>
</dbReference>
<keyword evidence="2" id="KW-1185">Reference proteome</keyword>
<proteinExistence type="predicted"/>
<reference evidence="1" key="1">
    <citation type="submission" date="2020-08" db="EMBL/GenBank/DDBJ databases">
        <title>Genome sequencing and assembly of the red palm weevil Rhynchophorus ferrugineus.</title>
        <authorList>
            <person name="Dias G.B."/>
            <person name="Bergman C.M."/>
            <person name="Manee M."/>
        </authorList>
    </citation>
    <scope>NUCLEOTIDE SEQUENCE</scope>
    <source>
        <strain evidence="1">AA-2017</strain>
        <tissue evidence="1">Whole larva</tissue>
    </source>
</reference>
<evidence type="ECO:0000313" key="1">
    <source>
        <dbReference type="EMBL" id="KAF7287346.1"/>
    </source>
</evidence>
<gene>
    <name evidence="1" type="ORF">GWI33_001706</name>
</gene>
<name>A0A834IWA4_RHYFE</name>
<evidence type="ECO:0000313" key="2">
    <source>
        <dbReference type="Proteomes" id="UP000625711"/>
    </source>
</evidence>